<dbReference type="Gene3D" id="3.30.250.20">
    <property type="entry name" value="L1 transposable element, C-terminal domain"/>
    <property type="match status" value="1"/>
</dbReference>
<sequence length="336" mass="38277">MSQKQSKRDTKAGKNDDGKSTQKQLTLDASVANVVSPEAKTDTGGVAALLSELRKFRQESGDAQRDIIESQTRLETSMTEIKQQISQLEEMTTVEGRVSNTEDKGIRQERALAYLLKRDTKLAARQDDLENRLRRNNIRVYGIPEDAEGKAMIPFITGFFKTALKLQEDLIISLERAHRATTPKPKSSAPPRSIIVRFLDLSVKQVVLQQAWKQRDIEYQGKKVYFDQDYSPEVVRKRKQVREVIKKLRERNIKAQALYPAQLKIFLETGVKTFGSLGEAQSTLTDLGVTVDLDDRDKLERELLRDSWSTQGNQRKRGFSLSPGEIRDIMKSVEQH</sequence>
<proteinExistence type="predicted"/>
<organism evidence="2 3">
    <name type="scientific">Cirrhinus molitorella</name>
    <name type="common">mud carp</name>
    <dbReference type="NCBI Taxonomy" id="172907"/>
    <lineage>
        <taxon>Eukaryota</taxon>
        <taxon>Metazoa</taxon>
        <taxon>Chordata</taxon>
        <taxon>Craniata</taxon>
        <taxon>Vertebrata</taxon>
        <taxon>Euteleostomi</taxon>
        <taxon>Actinopterygii</taxon>
        <taxon>Neopterygii</taxon>
        <taxon>Teleostei</taxon>
        <taxon>Ostariophysi</taxon>
        <taxon>Cypriniformes</taxon>
        <taxon>Cyprinidae</taxon>
        <taxon>Labeoninae</taxon>
        <taxon>Labeonini</taxon>
        <taxon>Cirrhinus</taxon>
    </lineage>
</organism>
<feature type="region of interest" description="Disordered" evidence="1">
    <location>
        <begin position="1"/>
        <end position="30"/>
    </location>
</feature>
<evidence type="ECO:0000313" key="2">
    <source>
        <dbReference type="EMBL" id="KAL1250608.1"/>
    </source>
</evidence>
<name>A0ABR3LGG3_9TELE</name>
<dbReference type="EMBL" id="JAYMGO010000022">
    <property type="protein sequence ID" value="KAL1250608.1"/>
    <property type="molecule type" value="Genomic_DNA"/>
</dbReference>
<keyword evidence="3" id="KW-1185">Reference proteome</keyword>
<gene>
    <name evidence="2" type="ORF">QQF64_018404</name>
</gene>
<dbReference type="InterPro" id="IPR004244">
    <property type="entry name" value="Transposase_22"/>
</dbReference>
<evidence type="ECO:0008006" key="4">
    <source>
        <dbReference type="Google" id="ProtNLM"/>
    </source>
</evidence>
<dbReference type="Gene3D" id="3.30.70.1820">
    <property type="entry name" value="L1 transposable element, RRM domain"/>
    <property type="match status" value="1"/>
</dbReference>
<dbReference type="PANTHER" id="PTHR11505">
    <property type="entry name" value="L1 TRANSPOSABLE ELEMENT-RELATED"/>
    <property type="match status" value="1"/>
</dbReference>
<feature type="compositionally biased region" description="Basic and acidic residues" evidence="1">
    <location>
        <begin position="1"/>
        <end position="20"/>
    </location>
</feature>
<protein>
    <recommendedName>
        <fullName evidence="4">L1 transposable element RRM domain-containing protein</fullName>
    </recommendedName>
</protein>
<reference evidence="2 3" key="1">
    <citation type="submission" date="2023-09" db="EMBL/GenBank/DDBJ databases">
        <authorList>
            <person name="Wang M."/>
        </authorList>
    </citation>
    <scope>NUCLEOTIDE SEQUENCE [LARGE SCALE GENOMIC DNA]</scope>
    <source>
        <strain evidence="2">GT-2023</strain>
        <tissue evidence="2">Liver</tissue>
    </source>
</reference>
<comment type="caution">
    <text evidence="2">The sequence shown here is derived from an EMBL/GenBank/DDBJ whole genome shotgun (WGS) entry which is preliminary data.</text>
</comment>
<dbReference type="Proteomes" id="UP001558613">
    <property type="component" value="Unassembled WGS sequence"/>
</dbReference>
<evidence type="ECO:0000256" key="1">
    <source>
        <dbReference type="SAM" id="MobiDB-lite"/>
    </source>
</evidence>
<dbReference type="InterPro" id="IPR042566">
    <property type="entry name" value="L1_C"/>
</dbReference>
<accession>A0ABR3LGG3</accession>
<evidence type="ECO:0000313" key="3">
    <source>
        <dbReference type="Proteomes" id="UP001558613"/>
    </source>
</evidence>